<dbReference type="Proteomes" id="UP001054252">
    <property type="component" value="Unassembled WGS sequence"/>
</dbReference>
<evidence type="ECO:0000313" key="2">
    <source>
        <dbReference type="Proteomes" id="UP001054252"/>
    </source>
</evidence>
<accession>A0AAV5MTS2</accession>
<sequence length="114" mass="12716">MERQPIVTLTKLIKDLANIIVAPPLYTPAQQQEQAILSAKNAIDAMTQSLLNKHNFPLSPNWNIHELTAHIIEEDNLNNLAFLMDTVQDLATYGATSEFFISTIRLLEQGGAWG</sequence>
<protein>
    <submittedName>
        <fullName evidence="1">Uncharacterized protein</fullName>
    </submittedName>
</protein>
<reference evidence="1 2" key="1">
    <citation type="journal article" date="2021" name="Commun. Biol.">
        <title>The genome of Shorea leprosula (Dipterocarpaceae) highlights the ecological relevance of drought in aseasonal tropical rainforests.</title>
        <authorList>
            <person name="Ng K.K.S."/>
            <person name="Kobayashi M.J."/>
            <person name="Fawcett J.A."/>
            <person name="Hatakeyama M."/>
            <person name="Paape T."/>
            <person name="Ng C.H."/>
            <person name="Ang C.C."/>
            <person name="Tnah L.H."/>
            <person name="Lee C.T."/>
            <person name="Nishiyama T."/>
            <person name="Sese J."/>
            <person name="O'Brien M.J."/>
            <person name="Copetti D."/>
            <person name="Mohd Noor M.I."/>
            <person name="Ong R.C."/>
            <person name="Putra M."/>
            <person name="Sireger I.Z."/>
            <person name="Indrioko S."/>
            <person name="Kosugi Y."/>
            <person name="Izuno A."/>
            <person name="Isagi Y."/>
            <person name="Lee S.L."/>
            <person name="Shimizu K.K."/>
        </authorList>
    </citation>
    <scope>NUCLEOTIDE SEQUENCE [LARGE SCALE GENOMIC DNA]</scope>
    <source>
        <strain evidence="1">214</strain>
    </source>
</reference>
<keyword evidence="2" id="KW-1185">Reference proteome</keyword>
<dbReference type="EMBL" id="BPVZ01001335">
    <property type="protein sequence ID" value="GKV53396.1"/>
    <property type="molecule type" value="Genomic_DNA"/>
</dbReference>
<name>A0AAV5MTS2_9ROSI</name>
<proteinExistence type="predicted"/>
<gene>
    <name evidence="1" type="ORF">SLEP1_g59926</name>
</gene>
<dbReference type="AlphaFoldDB" id="A0AAV5MTS2"/>
<comment type="caution">
    <text evidence="1">The sequence shown here is derived from an EMBL/GenBank/DDBJ whole genome shotgun (WGS) entry which is preliminary data.</text>
</comment>
<organism evidence="1 2">
    <name type="scientific">Rubroshorea leprosula</name>
    <dbReference type="NCBI Taxonomy" id="152421"/>
    <lineage>
        <taxon>Eukaryota</taxon>
        <taxon>Viridiplantae</taxon>
        <taxon>Streptophyta</taxon>
        <taxon>Embryophyta</taxon>
        <taxon>Tracheophyta</taxon>
        <taxon>Spermatophyta</taxon>
        <taxon>Magnoliopsida</taxon>
        <taxon>eudicotyledons</taxon>
        <taxon>Gunneridae</taxon>
        <taxon>Pentapetalae</taxon>
        <taxon>rosids</taxon>
        <taxon>malvids</taxon>
        <taxon>Malvales</taxon>
        <taxon>Dipterocarpaceae</taxon>
        <taxon>Rubroshorea</taxon>
    </lineage>
</organism>
<evidence type="ECO:0000313" key="1">
    <source>
        <dbReference type="EMBL" id="GKV53396.1"/>
    </source>
</evidence>